<gene>
    <name evidence="1" type="ORF">CTRU02_203699</name>
</gene>
<proteinExistence type="predicted"/>
<accession>A0ACC3ZA11</accession>
<name>A0ACC3ZA11_COLTU</name>
<evidence type="ECO:0000313" key="1">
    <source>
        <dbReference type="EMBL" id="KAL0940936.1"/>
    </source>
</evidence>
<dbReference type="Proteomes" id="UP000805649">
    <property type="component" value="Unassembled WGS sequence"/>
</dbReference>
<evidence type="ECO:0000313" key="2">
    <source>
        <dbReference type="Proteomes" id="UP000805649"/>
    </source>
</evidence>
<sequence length="354" mass="39513">MSANANRPNGPRNFGQKVPERFRCDLGGEWKPFSSFSKRQQKIVTDKLERRIRIDAANTGMTCRMHSGEPVKEIQCEGPCNEIRVLDDFSKNNRSNGVYVCKFCQHWTNSQEPGYTPWAAPSNMLDPFEEMDDFEARMPTEPGDIFDWHNGNEKPLAPITGTDGLTDPVGGEMDGPSLRAGLASTDKDGGRSREIFAPSIDTESLSSARRTAGSTVTYTTSMSRVGDLSASMANLWFNNADIAKDLTDSKIEYNAWDSDGRQHRMAKSPTVQSRGSSVTMGSAAGEYSNGRENSAYNYRLQGSNRSRGFGSAPDRQGDRKQLTEKEHRERQKALPKRPNLLPYQDEDEEDEESE</sequence>
<comment type="caution">
    <text evidence="1">The sequence shown here is derived from an EMBL/GenBank/DDBJ whole genome shotgun (WGS) entry which is preliminary data.</text>
</comment>
<dbReference type="EMBL" id="VUJX02000002">
    <property type="protein sequence ID" value="KAL0940936.1"/>
    <property type="molecule type" value="Genomic_DNA"/>
</dbReference>
<organism evidence="1 2">
    <name type="scientific">Colletotrichum truncatum</name>
    <name type="common">Anthracnose fungus</name>
    <name type="synonym">Colletotrichum capsici</name>
    <dbReference type="NCBI Taxonomy" id="5467"/>
    <lineage>
        <taxon>Eukaryota</taxon>
        <taxon>Fungi</taxon>
        <taxon>Dikarya</taxon>
        <taxon>Ascomycota</taxon>
        <taxon>Pezizomycotina</taxon>
        <taxon>Sordariomycetes</taxon>
        <taxon>Hypocreomycetidae</taxon>
        <taxon>Glomerellales</taxon>
        <taxon>Glomerellaceae</taxon>
        <taxon>Colletotrichum</taxon>
        <taxon>Colletotrichum truncatum species complex</taxon>
    </lineage>
</organism>
<keyword evidence="2" id="KW-1185">Reference proteome</keyword>
<protein>
    <submittedName>
        <fullName evidence="1">Stc1 domain protein</fullName>
    </submittedName>
</protein>
<reference evidence="1 2" key="1">
    <citation type="journal article" date="2020" name="Phytopathology">
        <title>Genome Sequence Resources of Colletotrichum truncatum, C. plurivorum, C. musicola, and C. sojae: Four Species Pathogenic to Soybean (Glycine max).</title>
        <authorList>
            <person name="Rogerio F."/>
            <person name="Boufleur T.R."/>
            <person name="Ciampi-Guillardi M."/>
            <person name="Sukno S.A."/>
            <person name="Thon M.R."/>
            <person name="Massola Junior N.S."/>
            <person name="Baroncelli R."/>
        </authorList>
    </citation>
    <scope>NUCLEOTIDE SEQUENCE [LARGE SCALE GENOMIC DNA]</scope>
    <source>
        <strain evidence="1 2">CMES1059</strain>
    </source>
</reference>